<dbReference type="InterPro" id="IPR014347">
    <property type="entry name" value="Tautomerase/MIF_sf"/>
</dbReference>
<accession>A0A0P1EUP4</accession>
<organism evidence="4 5">
    <name type="scientific">Ruegeria atlantica</name>
    <dbReference type="NCBI Taxonomy" id="81569"/>
    <lineage>
        <taxon>Bacteria</taxon>
        <taxon>Pseudomonadati</taxon>
        <taxon>Pseudomonadota</taxon>
        <taxon>Alphaproteobacteria</taxon>
        <taxon>Rhodobacterales</taxon>
        <taxon>Roseobacteraceae</taxon>
        <taxon>Ruegeria</taxon>
    </lineage>
</organism>
<dbReference type="SUPFAM" id="SSF55331">
    <property type="entry name" value="Tautomerase/MIF"/>
    <property type="match status" value="1"/>
</dbReference>
<evidence type="ECO:0000259" key="3">
    <source>
        <dbReference type="Pfam" id="PF01361"/>
    </source>
</evidence>
<dbReference type="GO" id="GO:0016853">
    <property type="term" value="F:isomerase activity"/>
    <property type="evidence" value="ECO:0007669"/>
    <property type="project" value="UniProtKB-KW"/>
</dbReference>
<dbReference type="OrthoDB" id="9804765at2"/>
<dbReference type="Pfam" id="PF01361">
    <property type="entry name" value="Tautomerase"/>
    <property type="match status" value="1"/>
</dbReference>
<feature type="domain" description="4-oxalocrotonate tautomerase-like" evidence="3">
    <location>
        <begin position="56"/>
        <end position="111"/>
    </location>
</feature>
<dbReference type="InterPro" id="IPR004370">
    <property type="entry name" value="4-OT-like_dom"/>
</dbReference>
<name>A0A0P1EUP4_9RHOB</name>
<dbReference type="Gene3D" id="3.30.429.10">
    <property type="entry name" value="Macrophage Migration Inhibitory Factor"/>
    <property type="match status" value="2"/>
</dbReference>
<evidence type="ECO:0000313" key="5">
    <source>
        <dbReference type="Proteomes" id="UP000050783"/>
    </source>
</evidence>
<reference evidence="4 5" key="1">
    <citation type="submission" date="2015-09" db="EMBL/GenBank/DDBJ databases">
        <authorList>
            <consortium name="Swine Surveillance"/>
        </authorList>
    </citation>
    <scope>NUCLEOTIDE SEQUENCE [LARGE SCALE GENOMIC DNA]</scope>
    <source>
        <strain evidence="4 5">CECT 4292</strain>
    </source>
</reference>
<evidence type="ECO:0000256" key="2">
    <source>
        <dbReference type="ARBA" id="ARBA00023235"/>
    </source>
</evidence>
<keyword evidence="2" id="KW-0413">Isomerase</keyword>
<sequence>MPVIRIEVPEGTPQESKKRIRKGVKQAVLDTLAPKEVKYDYVGVHEVSGILGDGLPLVTVDLRPGRDEGRKKALVDAIAVLLQKELSSDPTDLYVLFRENPSENHCTGGVPLPAWVPVDQ</sequence>
<comment type="similarity">
    <text evidence="1">Belongs to the 4-oxalocrotonate tautomerase family.</text>
</comment>
<protein>
    <submittedName>
        <fullName evidence="4">4-oxalocrotonate tautomerase</fullName>
    </submittedName>
</protein>
<dbReference type="GeneID" id="55491721"/>
<evidence type="ECO:0000313" key="4">
    <source>
        <dbReference type="EMBL" id="CUH46235.1"/>
    </source>
</evidence>
<dbReference type="RefSeq" id="WP_058276083.1">
    <property type="nucleotide sequence ID" value="NZ_CYPU01000009.1"/>
</dbReference>
<proteinExistence type="inferred from homology"/>
<dbReference type="EMBL" id="CYPU01000009">
    <property type="protein sequence ID" value="CUH46235.1"/>
    <property type="molecule type" value="Genomic_DNA"/>
</dbReference>
<dbReference type="AlphaFoldDB" id="A0A0P1EUP4"/>
<gene>
    <name evidence="4" type="ORF">RUA4292_00400</name>
</gene>
<dbReference type="PANTHER" id="PTHR35530">
    <property type="entry name" value="TAUTOMERASE-RELATED"/>
    <property type="match status" value="1"/>
</dbReference>
<dbReference type="Proteomes" id="UP000050783">
    <property type="component" value="Unassembled WGS sequence"/>
</dbReference>
<evidence type="ECO:0000256" key="1">
    <source>
        <dbReference type="ARBA" id="ARBA00006723"/>
    </source>
</evidence>
<dbReference type="PANTHER" id="PTHR35530:SF1">
    <property type="entry name" value="2-HYDROXYMUCONATE TAUTOMERASE"/>
    <property type="match status" value="1"/>
</dbReference>